<dbReference type="InterPro" id="IPR003675">
    <property type="entry name" value="Rce1/LyrA-like_dom"/>
</dbReference>
<evidence type="ECO:0000313" key="4">
    <source>
        <dbReference type="Proteomes" id="UP001497522"/>
    </source>
</evidence>
<evidence type="ECO:0000259" key="2">
    <source>
        <dbReference type="Pfam" id="PF02517"/>
    </source>
</evidence>
<dbReference type="Proteomes" id="UP001497522">
    <property type="component" value="Chromosome 9"/>
</dbReference>
<feature type="transmembrane region" description="Helical" evidence="1">
    <location>
        <begin position="314"/>
        <end position="336"/>
    </location>
</feature>
<sequence>MEALLRPQRVWCKYHEEDVRLRNACRKKTPGVVNVAIRVLPKVEVLGFLRNPKRGFCSRSSKGYRDRDWNLGCTAFSRTCARGEFVASECRGLGPRSCWLRSLSGRIWQRGRPTEEKTELGCTAWEKEPQASSNEEIRADALPPSSSPSISSCLCRLYKVDWLHAIFGLSRGEKLWTVPWTGHTIFQVMFLWFAAFWVVGLWIIPIVAQEVGVSKHSLTYRGQALYSLITDIAEGTVGLAILHRCLSRFRPLPGEWFPVTWRGKWYVEACLGCLTFPLVNHLSQINLDLLPFPAPFSATQVEQSIMSKDPIATLLYAVVVSVCAPIWEEVIFRGFLLPSLTRYLPVWGSIFVSSIAFALAHFSIQRMLPLTFLGLVMGIVFVRSQNLLASILLHSLWNGFVFLDLLR</sequence>
<keyword evidence="1" id="KW-0812">Transmembrane</keyword>
<feature type="transmembrane region" description="Helical" evidence="1">
    <location>
        <begin position="372"/>
        <end position="397"/>
    </location>
</feature>
<dbReference type="PANTHER" id="PTHR43592:SF24">
    <property type="entry name" value="CAAX AMINO TERMINAL PROTEASE FAMILY PROTEIN"/>
    <property type="match status" value="1"/>
</dbReference>
<organism evidence="3 4">
    <name type="scientific">Sphagnum jensenii</name>
    <dbReference type="NCBI Taxonomy" id="128206"/>
    <lineage>
        <taxon>Eukaryota</taxon>
        <taxon>Viridiplantae</taxon>
        <taxon>Streptophyta</taxon>
        <taxon>Embryophyta</taxon>
        <taxon>Bryophyta</taxon>
        <taxon>Sphagnophytina</taxon>
        <taxon>Sphagnopsida</taxon>
        <taxon>Sphagnales</taxon>
        <taxon>Sphagnaceae</taxon>
        <taxon>Sphagnum</taxon>
    </lineage>
</organism>
<gene>
    <name evidence="3" type="ORF">CSSPJE1EN2_LOCUS24275</name>
</gene>
<dbReference type="EMBL" id="OZ023710">
    <property type="protein sequence ID" value="CAK9883024.1"/>
    <property type="molecule type" value="Genomic_DNA"/>
</dbReference>
<feature type="domain" description="CAAX prenyl protease 2/Lysostaphin resistance protein A-like" evidence="2">
    <location>
        <begin position="312"/>
        <end position="399"/>
    </location>
</feature>
<accession>A0ABP1C313</accession>
<feature type="transmembrane region" description="Helical" evidence="1">
    <location>
        <begin position="342"/>
        <end position="360"/>
    </location>
</feature>
<proteinExistence type="predicted"/>
<dbReference type="Pfam" id="PF02517">
    <property type="entry name" value="Rce1-like"/>
    <property type="match status" value="1"/>
</dbReference>
<keyword evidence="4" id="KW-1185">Reference proteome</keyword>
<reference evidence="3" key="1">
    <citation type="submission" date="2024-03" db="EMBL/GenBank/DDBJ databases">
        <authorList>
            <consortium name="ELIXIR-Norway"/>
            <consortium name="Elixir Norway"/>
        </authorList>
    </citation>
    <scope>NUCLEOTIDE SEQUENCE</scope>
</reference>
<keyword evidence="1" id="KW-1133">Transmembrane helix</keyword>
<feature type="transmembrane region" description="Helical" evidence="1">
    <location>
        <begin position="184"/>
        <end position="204"/>
    </location>
</feature>
<evidence type="ECO:0000256" key="1">
    <source>
        <dbReference type="SAM" id="Phobius"/>
    </source>
</evidence>
<dbReference type="PANTHER" id="PTHR43592">
    <property type="entry name" value="CAAX AMINO TERMINAL PROTEASE"/>
    <property type="match status" value="1"/>
</dbReference>
<protein>
    <recommendedName>
        <fullName evidence="2">CAAX prenyl protease 2/Lysostaphin resistance protein A-like domain-containing protein</fullName>
    </recommendedName>
</protein>
<name>A0ABP1C313_9BRYO</name>
<evidence type="ECO:0000313" key="3">
    <source>
        <dbReference type="EMBL" id="CAK9883024.1"/>
    </source>
</evidence>
<keyword evidence="1" id="KW-0472">Membrane</keyword>